<sequence length="92" mass="9671">SSGGGLLPGAAASETQNWTEDAGAWAVVVERTDTLVSVLENWGPAVDAIGPKWKGKARSAVRSVMGKGRENWEGSDGWTVLEGLMENLKVSS</sequence>
<name>A0A0P7AJF0_9HYPO</name>
<gene>
    <name evidence="1" type="ORF">AK830_g8914</name>
</gene>
<dbReference type="OrthoDB" id="1936594at2759"/>
<dbReference type="EMBL" id="LKCW01000159">
    <property type="protein sequence ID" value="KPM37632.1"/>
    <property type="molecule type" value="Genomic_DNA"/>
</dbReference>
<protein>
    <submittedName>
        <fullName evidence="1">Uncharacterized protein</fullName>
    </submittedName>
</protein>
<reference evidence="1 2" key="1">
    <citation type="submission" date="2015-09" db="EMBL/GenBank/DDBJ databases">
        <title>Draft genome of a European isolate of the apple canker pathogen Neonectria ditissima.</title>
        <authorList>
            <person name="Gomez-Cortecero A."/>
            <person name="Harrison R.J."/>
            <person name="Armitage A.D."/>
        </authorList>
    </citation>
    <scope>NUCLEOTIDE SEQUENCE [LARGE SCALE GENOMIC DNA]</scope>
    <source>
        <strain evidence="1 2">R09/05</strain>
    </source>
</reference>
<accession>A0A0P7AJF0</accession>
<feature type="non-terminal residue" evidence="1">
    <location>
        <position position="1"/>
    </location>
</feature>
<organism evidence="1 2">
    <name type="scientific">Neonectria ditissima</name>
    <dbReference type="NCBI Taxonomy" id="78410"/>
    <lineage>
        <taxon>Eukaryota</taxon>
        <taxon>Fungi</taxon>
        <taxon>Dikarya</taxon>
        <taxon>Ascomycota</taxon>
        <taxon>Pezizomycotina</taxon>
        <taxon>Sordariomycetes</taxon>
        <taxon>Hypocreomycetidae</taxon>
        <taxon>Hypocreales</taxon>
        <taxon>Nectriaceae</taxon>
        <taxon>Neonectria</taxon>
    </lineage>
</organism>
<dbReference type="AlphaFoldDB" id="A0A0P7AJF0"/>
<proteinExistence type="predicted"/>
<dbReference type="STRING" id="78410.A0A0P7AJF0"/>
<evidence type="ECO:0000313" key="2">
    <source>
        <dbReference type="Proteomes" id="UP000050424"/>
    </source>
</evidence>
<comment type="caution">
    <text evidence="1">The sequence shown here is derived from an EMBL/GenBank/DDBJ whole genome shotgun (WGS) entry which is preliminary data.</text>
</comment>
<dbReference type="Proteomes" id="UP000050424">
    <property type="component" value="Unassembled WGS sequence"/>
</dbReference>
<keyword evidence="2" id="KW-1185">Reference proteome</keyword>
<evidence type="ECO:0000313" key="1">
    <source>
        <dbReference type="EMBL" id="KPM37632.1"/>
    </source>
</evidence>